<dbReference type="InterPro" id="IPR000477">
    <property type="entry name" value="RT_dom"/>
</dbReference>
<keyword evidence="6" id="KW-0378">Hydrolase</keyword>
<dbReference type="Gene3D" id="2.40.70.10">
    <property type="entry name" value="Acid Proteases"/>
    <property type="match status" value="1"/>
</dbReference>
<dbReference type="PROSITE" id="PS00141">
    <property type="entry name" value="ASP_PROTEASE"/>
    <property type="match status" value="1"/>
</dbReference>
<dbReference type="GO" id="GO:0006508">
    <property type="term" value="P:proteolysis"/>
    <property type="evidence" value="ECO:0007669"/>
    <property type="project" value="InterPro"/>
</dbReference>
<evidence type="ECO:0000256" key="3">
    <source>
        <dbReference type="ARBA" id="ARBA00022695"/>
    </source>
</evidence>
<dbReference type="CDD" id="cd09274">
    <property type="entry name" value="RNase_HI_RT_Ty3"/>
    <property type="match status" value="1"/>
</dbReference>
<dbReference type="PROSITE" id="PS50994">
    <property type="entry name" value="INTEGRASE"/>
    <property type="match status" value="1"/>
</dbReference>
<protein>
    <recommendedName>
        <fullName evidence="1">RNA-directed DNA polymerase</fullName>
        <ecNumber evidence="1">2.7.7.49</ecNumber>
    </recommendedName>
</protein>
<dbReference type="CDD" id="cd01647">
    <property type="entry name" value="RT_LTR"/>
    <property type="match status" value="1"/>
</dbReference>
<reference evidence="11" key="1">
    <citation type="journal article" date="2023" name="G3 (Bethesda)">
        <title>A reference genome for the long-term kleptoplast-retaining sea slug Elysia crispata morphotype clarki.</title>
        <authorList>
            <person name="Eastman K.E."/>
            <person name="Pendleton A.L."/>
            <person name="Shaikh M.A."/>
            <person name="Suttiyut T."/>
            <person name="Ogas R."/>
            <person name="Tomko P."/>
            <person name="Gavelis G."/>
            <person name="Widhalm J.R."/>
            <person name="Wisecaver J.H."/>
        </authorList>
    </citation>
    <scope>NUCLEOTIDE SEQUENCE</scope>
    <source>
        <strain evidence="11">ECLA1</strain>
    </source>
</reference>
<dbReference type="InterPro" id="IPR021109">
    <property type="entry name" value="Peptidase_aspartic_dom_sf"/>
</dbReference>
<dbReference type="GO" id="GO:0004519">
    <property type="term" value="F:endonuclease activity"/>
    <property type="evidence" value="ECO:0007669"/>
    <property type="project" value="UniProtKB-KW"/>
</dbReference>
<feature type="domain" description="Integrase catalytic" evidence="10">
    <location>
        <begin position="976"/>
        <end position="1129"/>
    </location>
</feature>
<dbReference type="GO" id="GO:0003676">
    <property type="term" value="F:nucleic acid binding"/>
    <property type="evidence" value="ECO:0007669"/>
    <property type="project" value="InterPro"/>
</dbReference>
<evidence type="ECO:0000256" key="1">
    <source>
        <dbReference type="ARBA" id="ARBA00012493"/>
    </source>
</evidence>
<dbReference type="GO" id="GO:0003964">
    <property type="term" value="F:RNA-directed DNA polymerase activity"/>
    <property type="evidence" value="ECO:0007669"/>
    <property type="project" value="UniProtKB-KW"/>
</dbReference>
<keyword evidence="12" id="KW-1185">Reference proteome</keyword>
<dbReference type="Pfam" id="PF00665">
    <property type="entry name" value="rve"/>
    <property type="match status" value="1"/>
</dbReference>
<dbReference type="Proteomes" id="UP001283361">
    <property type="component" value="Unassembled WGS sequence"/>
</dbReference>
<dbReference type="FunFam" id="1.10.340.70:FF:000003">
    <property type="entry name" value="Protein CBG25708"/>
    <property type="match status" value="1"/>
</dbReference>
<dbReference type="InterPro" id="IPR050951">
    <property type="entry name" value="Retrovirus_Pol_polyprotein"/>
</dbReference>
<keyword evidence="4" id="KW-0540">Nuclease</keyword>
<evidence type="ECO:0000259" key="10">
    <source>
        <dbReference type="PROSITE" id="PS50994"/>
    </source>
</evidence>
<dbReference type="InterPro" id="IPR001584">
    <property type="entry name" value="Integrase_cat-core"/>
</dbReference>
<dbReference type="InterPro" id="IPR001878">
    <property type="entry name" value="Znf_CCHC"/>
</dbReference>
<name>A0AAE0ZUG2_9GAST</name>
<dbReference type="GO" id="GO:0004190">
    <property type="term" value="F:aspartic-type endopeptidase activity"/>
    <property type="evidence" value="ECO:0007669"/>
    <property type="project" value="InterPro"/>
</dbReference>
<evidence type="ECO:0000256" key="5">
    <source>
        <dbReference type="ARBA" id="ARBA00022759"/>
    </source>
</evidence>
<dbReference type="EMBL" id="JAWDGP010003385">
    <property type="protein sequence ID" value="KAK3774807.1"/>
    <property type="molecule type" value="Genomic_DNA"/>
</dbReference>
<feature type="domain" description="Reverse transcriptase" evidence="9">
    <location>
        <begin position="438"/>
        <end position="615"/>
    </location>
</feature>
<dbReference type="FunFam" id="3.30.420.10:FF:000063">
    <property type="entry name" value="Retrovirus-related Pol polyprotein from transposon 297-like Protein"/>
    <property type="match status" value="1"/>
</dbReference>
<gene>
    <name evidence="11" type="ORF">RRG08_018799</name>
</gene>
<dbReference type="InterPro" id="IPR001969">
    <property type="entry name" value="Aspartic_peptidase_AS"/>
</dbReference>
<evidence type="ECO:0000256" key="4">
    <source>
        <dbReference type="ARBA" id="ARBA00022722"/>
    </source>
</evidence>
<dbReference type="InterPro" id="IPR041373">
    <property type="entry name" value="RT_RNaseH"/>
</dbReference>
<feature type="compositionally biased region" description="Basic residues" evidence="8">
    <location>
        <begin position="188"/>
        <end position="199"/>
    </location>
</feature>
<dbReference type="FunFam" id="3.10.10.10:FF:000003">
    <property type="entry name" value="Retrovirus-related Pol polyprotein from transposon 297-like Protein"/>
    <property type="match status" value="1"/>
</dbReference>
<comment type="caution">
    <text evidence="11">The sequence shown here is derived from an EMBL/GenBank/DDBJ whole genome shotgun (WGS) entry which is preliminary data.</text>
</comment>
<evidence type="ECO:0000256" key="8">
    <source>
        <dbReference type="SAM" id="MobiDB-lite"/>
    </source>
</evidence>
<accession>A0AAE0ZUG2</accession>
<keyword evidence="3" id="KW-0548">Nucleotidyltransferase</keyword>
<feature type="compositionally biased region" description="Basic and acidic residues" evidence="8">
    <location>
        <begin position="1232"/>
        <end position="1242"/>
    </location>
</feature>
<evidence type="ECO:0000313" key="12">
    <source>
        <dbReference type="Proteomes" id="UP001283361"/>
    </source>
</evidence>
<evidence type="ECO:0000256" key="7">
    <source>
        <dbReference type="ARBA" id="ARBA00022918"/>
    </source>
</evidence>
<keyword evidence="7" id="KW-0695">RNA-directed DNA polymerase</keyword>
<dbReference type="PROSITE" id="PS50878">
    <property type="entry name" value="RT_POL"/>
    <property type="match status" value="1"/>
</dbReference>
<dbReference type="Gene3D" id="3.30.70.270">
    <property type="match status" value="2"/>
</dbReference>
<dbReference type="InterPro" id="IPR043128">
    <property type="entry name" value="Rev_trsase/Diguanyl_cyclase"/>
</dbReference>
<dbReference type="Pfam" id="PF17917">
    <property type="entry name" value="RT_RNaseH"/>
    <property type="match status" value="1"/>
</dbReference>
<evidence type="ECO:0000259" key="9">
    <source>
        <dbReference type="PROSITE" id="PS50878"/>
    </source>
</evidence>
<feature type="region of interest" description="Disordered" evidence="8">
    <location>
        <begin position="1232"/>
        <end position="1271"/>
    </location>
</feature>
<organism evidence="11 12">
    <name type="scientific">Elysia crispata</name>
    <name type="common">lettuce slug</name>
    <dbReference type="NCBI Taxonomy" id="231223"/>
    <lineage>
        <taxon>Eukaryota</taxon>
        <taxon>Metazoa</taxon>
        <taxon>Spiralia</taxon>
        <taxon>Lophotrochozoa</taxon>
        <taxon>Mollusca</taxon>
        <taxon>Gastropoda</taxon>
        <taxon>Heterobranchia</taxon>
        <taxon>Euthyneura</taxon>
        <taxon>Panpulmonata</taxon>
        <taxon>Sacoglossa</taxon>
        <taxon>Placobranchoidea</taxon>
        <taxon>Plakobranchidae</taxon>
        <taxon>Elysia</taxon>
    </lineage>
</organism>
<dbReference type="InterPro" id="IPR012337">
    <property type="entry name" value="RNaseH-like_sf"/>
</dbReference>
<dbReference type="SMART" id="SM00343">
    <property type="entry name" value="ZnF_C2HC"/>
    <property type="match status" value="2"/>
</dbReference>
<dbReference type="Gene3D" id="3.10.10.10">
    <property type="entry name" value="HIV Type 1 Reverse Transcriptase, subunit A, domain 1"/>
    <property type="match status" value="1"/>
</dbReference>
<dbReference type="PANTHER" id="PTHR37984">
    <property type="entry name" value="PROTEIN CBG26694"/>
    <property type="match status" value="1"/>
</dbReference>
<evidence type="ECO:0000256" key="6">
    <source>
        <dbReference type="ARBA" id="ARBA00022801"/>
    </source>
</evidence>
<keyword evidence="5" id="KW-0255">Endonuclease</keyword>
<proteinExistence type="predicted"/>
<dbReference type="SUPFAM" id="SSF56672">
    <property type="entry name" value="DNA/RNA polymerases"/>
    <property type="match status" value="1"/>
</dbReference>
<dbReference type="PANTHER" id="PTHR37984:SF11">
    <property type="entry name" value="INTEGRASE CATALYTIC DOMAIN-CONTAINING PROTEIN"/>
    <property type="match status" value="1"/>
</dbReference>
<dbReference type="EC" id="2.7.7.49" evidence="1"/>
<dbReference type="SUPFAM" id="SSF50630">
    <property type="entry name" value="Acid proteases"/>
    <property type="match status" value="1"/>
</dbReference>
<dbReference type="SUPFAM" id="SSF53098">
    <property type="entry name" value="Ribonuclease H-like"/>
    <property type="match status" value="1"/>
</dbReference>
<dbReference type="GO" id="GO:0015074">
    <property type="term" value="P:DNA integration"/>
    <property type="evidence" value="ECO:0007669"/>
    <property type="project" value="InterPro"/>
</dbReference>
<dbReference type="Pfam" id="PF17921">
    <property type="entry name" value="Integrase_H2C2"/>
    <property type="match status" value="1"/>
</dbReference>
<evidence type="ECO:0000313" key="11">
    <source>
        <dbReference type="EMBL" id="KAK3774807.1"/>
    </source>
</evidence>
<feature type="region of interest" description="Disordered" evidence="8">
    <location>
        <begin position="184"/>
        <end position="208"/>
    </location>
</feature>
<dbReference type="InterPro" id="IPR041588">
    <property type="entry name" value="Integrase_H2C2"/>
</dbReference>
<dbReference type="Pfam" id="PF00078">
    <property type="entry name" value="RVT_1"/>
    <property type="match status" value="1"/>
</dbReference>
<evidence type="ECO:0000256" key="2">
    <source>
        <dbReference type="ARBA" id="ARBA00022679"/>
    </source>
</evidence>
<dbReference type="FunFam" id="3.30.70.270:FF:000026">
    <property type="entry name" value="Transposon Ty3-G Gag-Pol polyprotein"/>
    <property type="match status" value="1"/>
</dbReference>
<dbReference type="GO" id="GO:0008270">
    <property type="term" value="F:zinc ion binding"/>
    <property type="evidence" value="ECO:0007669"/>
    <property type="project" value="InterPro"/>
</dbReference>
<dbReference type="Gene3D" id="1.10.340.70">
    <property type="match status" value="1"/>
</dbReference>
<keyword evidence="2" id="KW-0808">Transferase</keyword>
<dbReference type="Gene3D" id="3.30.420.10">
    <property type="entry name" value="Ribonuclease H-like superfamily/Ribonuclease H"/>
    <property type="match status" value="1"/>
</dbReference>
<sequence>MASILPQFPPFKIREDEVSAGTRWKKWFAQFENLITGMDITSMARKKALLIHYGGDEIFDLVDTFSADKKETYDALRQELDRYFTPRVNPTYEAFKLRKMKQIPQENVDQFHVRLRTQAALCSFTDIDREILAQLIEGITSSKLRKKALRERLTLDQLITEARNEELTETQARDIEKTDQACAISGKSQHKKGHEKTRGKQPTTTPKHKTTCRNCGGTFPHPSSRPCPAKGKTCLNCKKPNHFAKVCRSLKRADVKQVAEDNSDSDGVFTLQSGKKVPTTTVMINNHAIKFVVDTGASVNVITNTAYKALSPRPKLSPSSTSVYSYNTKEKLPILGCFSSRVRYKERTIEAQFYVVEGLDNSSSNLLSAVTSEALEIISFARQVNVPEELYEGFGKIKGLNIKLHIDEQVHPKKQTHRRIPYHVRKSVEKEIQRLEEQDIIEQVEGPTPWVSPIVVVPKKSGGVRLCVDMREANKAIKRERHPLPTIEDMINDLNGSTLFSRIDLQQAFHQLELDKESRFITTFSTHVGLRRFKRLMFGVNAAPEIFQHAMSDILHDIPGVTHFIDDIIVHGKDRAAHDASLTETLKRLTQRGVKLNKEKCLFGVNKLSFLGHTFGDRGISPEAQKIKAIRSAKAPTSISELRSFLGMTQFVSRYIESYASITEPLRRLTRKTQPWKWGREQDEAFKKLKKLLTGVGVMAYFDPKKETNVVVDASPCGLGAMIMQQGRVICYSSRALTDVESRYSQTEREMLAVVYGVEKFHIYLYGSTFSVITDHKPLLGIIGSSKPASARIDRWRLPLMPYQYTLTYRPGKDEANPADYLSRHPFITPQRDNDGENYIRYIAKTSIPNALTLEEVKQATASDKTLQNVMTAITTGNWDSRSVSPFKSIKDELTIHDGIVLRQSRILIPDSPQLRVVKLAHSAHQGIVKTKQLLREKVWFSGIDKLVETHLKGCIPCQSATVGSKQRDPIKTTPLPKHPWDELSADFAGPFPSGELLLIVIDDYSRFPEVQIVNSTSARTTIPKLMEMFSRFGTPSVLKTDNGAPFNSGEFAAFAKKLGFKHRKITPLWPEANGEAERFVRTLNKFVHTCQAEHSDWRVELQDLLCQYRATPHTSTKISPHEALTGRQMRTALPELKATHKKPLHDLKANDDTAKLLQKKYADSDRHTAQHNLQIGDTVLVRQQKQNKLSTPYNPTPFTVEKVKGNMVTATNSKHTVTRNSSFFKAVPLHDVHQEPDKPELESDSEDDDSSRRHLQTHHQRSTPIQKGTSGSYGTFNNIAQCASFFSRRASFRALTGISTVTSKGDGRPPLLPRGSNFQREITTIVRGVTIVRKSARIVVYFGVVFSFITAFDGKMKVSLRHRYFILSATKMGGISVVIETSAMRLKTQSAVRRKL</sequence>
<dbReference type="InterPro" id="IPR043502">
    <property type="entry name" value="DNA/RNA_pol_sf"/>
</dbReference>
<dbReference type="InterPro" id="IPR036397">
    <property type="entry name" value="RNaseH_sf"/>
</dbReference>